<gene>
    <name evidence="8" type="ORF">GBAR_LOCUS22933</name>
</gene>
<feature type="transmembrane region" description="Helical" evidence="7">
    <location>
        <begin position="345"/>
        <end position="367"/>
    </location>
</feature>
<keyword evidence="6 7" id="KW-0472">Membrane</keyword>
<evidence type="ECO:0000256" key="3">
    <source>
        <dbReference type="ARBA" id="ARBA00022475"/>
    </source>
</evidence>
<evidence type="ECO:0000256" key="4">
    <source>
        <dbReference type="ARBA" id="ARBA00022692"/>
    </source>
</evidence>
<feature type="transmembrane region" description="Helical" evidence="7">
    <location>
        <begin position="64"/>
        <end position="86"/>
    </location>
</feature>
<dbReference type="PANTHER" id="PTHR10010:SF46">
    <property type="entry name" value="SODIUM-DEPENDENT PHOSPHATE TRANSPORT PROTEIN 2B"/>
    <property type="match status" value="1"/>
</dbReference>
<feature type="transmembrane region" description="Helical" evidence="7">
    <location>
        <begin position="122"/>
        <end position="141"/>
    </location>
</feature>
<dbReference type="AlphaFoldDB" id="A0AA35X6C2"/>
<evidence type="ECO:0000256" key="1">
    <source>
        <dbReference type="ARBA" id="ARBA00004424"/>
    </source>
</evidence>
<dbReference type="GO" id="GO:0044341">
    <property type="term" value="P:sodium-dependent phosphate transport"/>
    <property type="evidence" value="ECO:0007669"/>
    <property type="project" value="InterPro"/>
</dbReference>
<name>A0AA35X6C2_GEOBA</name>
<dbReference type="PANTHER" id="PTHR10010">
    <property type="entry name" value="SOLUTE CARRIER FAMILY 34 SODIUM PHOSPHATE , MEMBER 2-RELATED"/>
    <property type="match status" value="1"/>
</dbReference>
<sequence length="368" mass="38282">MVGQWLGVALLIYLLIVAVALIGRGSGVAVGGRAEDLFILASNPFMGLVVGVMATALVQSSSTVTSIIVGLVAGGMPVVIAVPIVMGANVGTTITNTLVSLGHVADEDGFRRAFAAATVHDFFNLLSIAIFLPLELMLHLLERSALILGTFLLGDGAYQQDSLNFVGAATEPLVNFIAWSVRLVPRPYDGILMIACGVALILVTITLISRVLRRLMVGRVERVVHASLRRGPMAGIAAGTAITVVVQSSSTTTSLIVPLAGAGLFGLAQVYPFTLGANIGTCVTALLAATAITGVQALPALQIALVQLLYNVLGVIVVYGVPWLRRVPVATAERLSAAVSRRKAMGLFYVLVVFFGIPGILLAGSALF</sequence>
<feature type="transmembrane region" description="Helical" evidence="7">
    <location>
        <begin position="37"/>
        <end position="58"/>
    </location>
</feature>
<evidence type="ECO:0000256" key="7">
    <source>
        <dbReference type="SAM" id="Phobius"/>
    </source>
</evidence>
<accession>A0AA35X6C2</accession>
<evidence type="ECO:0000256" key="5">
    <source>
        <dbReference type="ARBA" id="ARBA00022989"/>
    </source>
</evidence>
<feature type="transmembrane region" description="Helical" evidence="7">
    <location>
        <begin position="191"/>
        <end position="212"/>
    </location>
</feature>
<comment type="subcellular location">
    <subcellularLocation>
        <location evidence="1">Apical cell membrane</location>
        <topology evidence="1">Multi-pass membrane protein</topology>
    </subcellularLocation>
</comment>
<dbReference type="EMBL" id="CASHTH010003174">
    <property type="protein sequence ID" value="CAI8041231.1"/>
    <property type="molecule type" value="Genomic_DNA"/>
</dbReference>
<feature type="transmembrane region" description="Helical" evidence="7">
    <location>
        <begin position="6"/>
        <end position="25"/>
    </location>
</feature>
<comment type="caution">
    <text evidence="8">The sequence shown here is derived from an EMBL/GenBank/DDBJ whole genome shotgun (WGS) entry which is preliminary data.</text>
</comment>
<keyword evidence="9" id="KW-1185">Reference proteome</keyword>
<dbReference type="Pfam" id="PF02690">
    <property type="entry name" value="Na_Pi_cotrans"/>
    <property type="match status" value="2"/>
</dbReference>
<keyword evidence="4 7" id="KW-0812">Transmembrane</keyword>
<reference evidence="8" key="1">
    <citation type="submission" date="2023-03" db="EMBL/GenBank/DDBJ databases">
        <authorList>
            <person name="Steffen K."/>
            <person name="Cardenas P."/>
        </authorList>
    </citation>
    <scope>NUCLEOTIDE SEQUENCE</scope>
</reference>
<feature type="transmembrane region" description="Helical" evidence="7">
    <location>
        <begin position="304"/>
        <end position="324"/>
    </location>
</feature>
<evidence type="ECO:0000256" key="2">
    <source>
        <dbReference type="ARBA" id="ARBA00005808"/>
    </source>
</evidence>
<evidence type="ECO:0000313" key="8">
    <source>
        <dbReference type="EMBL" id="CAI8041231.1"/>
    </source>
</evidence>
<protein>
    <submittedName>
        <fullName evidence="8">Sodium-dependent phosphate transport protein 2A</fullName>
    </submittedName>
</protein>
<keyword evidence="5 7" id="KW-1133">Transmembrane helix</keyword>
<dbReference type="InterPro" id="IPR003841">
    <property type="entry name" value="Na/Pi_transpt"/>
</dbReference>
<dbReference type="GO" id="GO:0005436">
    <property type="term" value="F:sodium:phosphate symporter activity"/>
    <property type="evidence" value="ECO:0007669"/>
    <property type="project" value="InterPro"/>
</dbReference>
<dbReference type="Proteomes" id="UP001174909">
    <property type="component" value="Unassembled WGS sequence"/>
</dbReference>
<evidence type="ECO:0000313" key="9">
    <source>
        <dbReference type="Proteomes" id="UP001174909"/>
    </source>
</evidence>
<comment type="similarity">
    <text evidence="2">Belongs to the SLC34A transporter family.</text>
</comment>
<dbReference type="GO" id="GO:0016324">
    <property type="term" value="C:apical plasma membrane"/>
    <property type="evidence" value="ECO:0007669"/>
    <property type="project" value="UniProtKB-SubCell"/>
</dbReference>
<dbReference type="NCBIfam" id="NF037997">
    <property type="entry name" value="Na_Pi_symport"/>
    <property type="match status" value="1"/>
</dbReference>
<proteinExistence type="inferred from homology"/>
<feature type="transmembrane region" description="Helical" evidence="7">
    <location>
        <begin position="279"/>
        <end position="298"/>
    </location>
</feature>
<organism evidence="8 9">
    <name type="scientific">Geodia barretti</name>
    <name type="common">Barrett's horny sponge</name>
    <dbReference type="NCBI Taxonomy" id="519541"/>
    <lineage>
        <taxon>Eukaryota</taxon>
        <taxon>Metazoa</taxon>
        <taxon>Porifera</taxon>
        <taxon>Demospongiae</taxon>
        <taxon>Heteroscleromorpha</taxon>
        <taxon>Tetractinellida</taxon>
        <taxon>Astrophorina</taxon>
        <taxon>Geodiidae</taxon>
        <taxon>Geodia</taxon>
    </lineage>
</organism>
<evidence type="ECO:0000256" key="6">
    <source>
        <dbReference type="ARBA" id="ARBA00023136"/>
    </source>
</evidence>
<keyword evidence="3" id="KW-1003">Cell membrane</keyword>